<dbReference type="EMBL" id="FNQN01000007">
    <property type="protein sequence ID" value="SEA54444.1"/>
    <property type="molecule type" value="Genomic_DNA"/>
</dbReference>
<evidence type="ECO:0000313" key="2">
    <source>
        <dbReference type="Proteomes" id="UP000199409"/>
    </source>
</evidence>
<dbReference type="AlphaFoldDB" id="A0A1H4C276"/>
<protein>
    <submittedName>
        <fullName evidence="1">Uncharacterized protein</fullName>
    </submittedName>
</protein>
<dbReference type="Proteomes" id="UP000199409">
    <property type="component" value="Unassembled WGS sequence"/>
</dbReference>
<reference evidence="1 2" key="1">
    <citation type="submission" date="2016-10" db="EMBL/GenBank/DDBJ databases">
        <authorList>
            <person name="de Groot N.N."/>
        </authorList>
    </citation>
    <scope>NUCLEOTIDE SEQUENCE [LARGE SCALE GENOMIC DNA]</scope>
    <source>
        <strain evidence="1 2">DSM 7343</strain>
    </source>
</reference>
<evidence type="ECO:0000313" key="1">
    <source>
        <dbReference type="EMBL" id="SEA54444.1"/>
    </source>
</evidence>
<keyword evidence="2" id="KW-1185">Reference proteome</keyword>
<sequence>MKESFHKRLIWCKPEIFRYEDAIVKLKGFKRVAGHEFPVRGCHLQQIETVRL</sequence>
<organism evidence="1 2">
    <name type="scientific">Desulfuromusa kysingii</name>
    <dbReference type="NCBI Taxonomy" id="37625"/>
    <lineage>
        <taxon>Bacteria</taxon>
        <taxon>Pseudomonadati</taxon>
        <taxon>Thermodesulfobacteriota</taxon>
        <taxon>Desulfuromonadia</taxon>
        <taxon>Desulfuromonadales</taxon>
        <taxon>Geopsychrobacteraceae</taxon>
        <taxon>Desulfuromusa</taxon>
    </lineage>
</organism>
<accession>A0A1H4C276</accession>
<proteinExistence type="predicted"/>
<name>A0A1H4C276_9BACT</name>
<gene>
    <name evidence="1" type="ORF">SAMN05660420_02392</name>
</gene>